<dbReference type="Pfam" id="PF05025">
    <property type="entry name" value="RbsD_FucU"/>
    <property type="match status" value="1"/>
</dbReference>
<dbReference type="RefSeq" id="WP_138287067.1">
    <property type="nucleotide sequence ID" value="NZ_CP058350.1"/>
</dbReference>
<dbReference type="EMBL" id="CP058350">
    <property type="protein sequence ID" value="QLF68740.1"/>
    <property type="molecule type" value="Genomic_DNA"/>
</dbReference>
<dbReference type="PANTHER" id="PTHR31690">
    <property type="entry name" value="FUCOSE MUTAROTASE"/>
    <property type="match status" value="1"/>
</dbReference>
<protein>
    <submittedName>
        <fullName evidence="4">Ribose ABC transporter</fullName>
    </submittedName>
</protein>
<accession>A0ABX6QKX1</accession>
<evidence type="ECO:0000313" key="5">
    <source>
        <dbReference type="Proteomes" id="UP000308530"/>
    </source>
</evidence>
<proteinExistence type="predicted"/>
<reference evidence="4 5" key="1">
    <citation type="submission" date="2020-06" db="EMBL/GenBank/DDBJ databases">
        <title>Genome sequence of Rhizobium sp strain ADMK78.</title>
        <authorList>
            <person name="Rahi P."/>
        </authorList>
    </citation>
    <scope>NUCLEOTIDE SEQUENCE [LARGE SCALE GENOMIC DNA]</scope>
    <source>
        <strain evidence="4 5">ADMK78</strain>
    </source>
</reference>
<dbReference type="SUPFAM" id="SSF102546">
    <property type="entry name" value="RbsD-like"/>
    <property type="match status" value="1"/>
</dbReference>
<comment type="catalytic activity">
    <reaction evidence="3">
        <text>alpha-L-fucose = beta-L-fucose</text>
        <dbReference type="Rhea" id="RHEA:25580"/>
        <dbReference type="ChEBI" id="CHEBI:42548"/>
        <dbReference type="ChEBI" id="CHEBI:42589"/>
        <dbReference type="EC" id="5.1.3.29"/>
    </reaction>
</comment>
<name>A0ABX6QKX1_9HYPH</name>
<keyword evidence="5" id="KW-1185">Reference proteome</keyword>
<dbReference type="PANTHER" id="PTHR31690:SF4">
    <property type="entry name" value="FUCOSE MUTAROTASE"/>
    <property type="match status" value="1"/>
</dbReference>
<dbReference type="InterPro" id="IPR023750">
    <property type="entry name" value="RbsD-like_sf"/>
</dbReference>
<dbReference type="InterPro" id="IPR007721">
    <property type="entry name" value="RbsD_FucU"/>
</dbReference>
<evidence type="ECO:0000313" key="4">
    <source>
        <dbReference type="EMBL" id="QLF68740.1"/>
    </source>
</evidence>
<dbReference type="Proteomes" id="UP000308530">
    <property type="component" value="Chromosome"/>
</dbReference>
<evidence type="ECO:0000256" key="3">
    <source>
        <dbReference type="ARBA" id="ARBA00036324"/>
    </source>
</evidence>
<keyword evidence="2" id="KW-0413">Isomerase</keyword>
<evidence type="ECO:0000256" key="1">
    <source>
        <dbReference type="ARBA" id="ARBA00000223"/>
    </source>
</evidence>
<organism evidence="4 5">
    <name type="scientific">Peteryoungia desertarenae</name>
    <dbReference type="NCBI Taxonomy" id="1813451"/>
    <lineage>
        <taxon>Bacteria</taxon>
        <taxon>Pseudomonadati</taxon>
        <taxon>Pseudomonadota</taxon>
        <taxon>Alphaproteobacteria</taxon>
        <taxon>Hyphomicrobiales</taxon>
        <taxon>Rhizobiaceae</taxon>
        <taxon>Peteryoungia</taxon>
    </lineage>
</organism>
<comment type="catalytic activity">
    <reaction evidence="1">
        <text>beta-D-ribopyranose = beta-D-ribofuranose</text>
        <dbReference type="Rhea" id="RHEA:25432"/>
        <dbReference type="ChEBI" id="CHEBI:27476"/>
        <dbReference type="ChEBI" id="CHEBI:47002"/>
        <dbReference type="EC" id="5.4.99.62"/>
    </reaction>
</comment>
<sequence length="156" mass="16704">MLKGIHPLLGPDLLHAIASMGHGDEIVIADGNFPASTLGPPVIRADGLGAVAILEAILHHMPLDQFVDETAWTMQVVGDPEAVPEICNEFSGVIRRLAGDFHLASLERFAFYERAAQAAYIVATTELRIYGNIILKKGVVYPHEIHGQASSTPSAA</sequence>
<evidence type="ECO:0000256" key="2">
    <source>
        <dbReference type="ARBA" id="ARBA00023235"/>
    </source>
</evidence>
<dbReference type="Gene3D" id="3.40.1650.10">
    <property type="entry name" value="RbsD-like domain"/>
    <property type="match status" value="1"/>
</dbReference>
<dbReference type="InterPro" id="IPR050443">
    <property type="entry name" value="RbsD/FucU_mutarotase"/>
</dbReference>
<gene>
    <name evidence="4" type="ORF">FE840_003795</name>
</gene>